<dbReference type="Proteomes" id="UP000800092">
    <property type="component" value="Unassembled WGS sequence"/>
</dbReference>
<proteinExistence type="predicted"/>
<evidence type="ECO:0000313" key="1">
    <source>
        <dbReference type="EMBL" id="KAF2233815.1"/>
    </source>
</evidence>
<dbReference type="EMBL" id="ML991803">
    <property type="protein sequence ID" value="KAF2233815.1"/>
    <property type="molecule type" value="Genomic_DNA"/>
</dbReference>
<reference evidence="1" key="1">
    <citation type="journal article" date="2020" name="Stud. Mycol.">
        <title>101 Dothideomycetes genomes: a test case for predicting lifestyles and emergence of pathogens.</title>
        <authorList>
            <person name="Haridas S."/>
            <person name="Albert R."/>
            <person name="Binder M."/>
            <person name="Bloem J."/>
            <person name="Labutti K."/>
            <person name="Salamov A."/>
            <person name="Andreopoulos B."/>
            <person name="Baker S."/>
            <person name="Barry K."/>
            <person name="Bills G."/>
            <person name="Bluhm B."/>
            <person name="Cannon C."/>
            <person name="Castanera R."/>
            <person name="Culley D."/>
            <person name="Daum C."/>
            <person name="Ezra D."/>
            <person name="Gonzalez J."/>
            <person name="Henrissat B."/>
            <person name="Kuo A."/>
            <person name="Liang C."/>
            <person name="Lipzen A."/>
            <person name="Lutzoni F."/>
            <person name="Magnuson J."/>
            <person name="Mondo S."/>
            <person name="Nolan M."/>
            <person name="Ohm R."/>
            <person name="Pangilinan J."/>
            <person name="Park H.-J."/>
            <person name="Ramirez L."/>
            <person name="Alfaro M."/>
            <person name="Sun H."/>
            <person name="Tritt A."/>
            <person name="Yoshinaga Y."/>
            <person name="Zwiers L.-H."/>
            <person name="Turgeon B."/>
            <person name="Goodwin S."/>
            <person name="Spatafora J."/>
            <person name="Crous P."/>
            <person name="Grigoriev I."/>
        </authorList>
    </citation>
    <scope>NUCLEOTIDE SEQUENCE</scope>
    <source>
        <strain evidence="1">Tuck. ex Michener</strain>
    </source>
</reference>
<dbReference type="AlphaFoldDB" id="A0A6A6H722"/>
<gene>
    <name evidence="1" type="ORF">EV356DRAFT_188159</name>
</gene>
<keyword evidence="2" id="KW-1185">Reference proteome</keyword>
<sequence length="280" mass="30658">MGKSSIFISSYPLSLKAVSLGRLVSFVKNPGQDSFDPTLELPDKPQVLSTTSEINNISKVLSASNGAGLEVALTTFASIFLKGESKDVRLLEAKQGVEYLLLNADDWFERICKSEMTQTWLERAAMRGRKSYLVTGLQTLSNVDIKTDVTWKLGNGAGAQIPLLAASSVPLPTPLDPAAKADYSVERGLTNAGNLPEEKVYGIQYREIKLKKGTRSTVSNASLRSKIWWEQICTDRDASGMDMDDEEEDAIEAELLDGLTDSTEIPSDVAMNEEETYLHA</sequence>
<evidence type="ECO:0000313" key="2">
    <source>
        <dbReference type="Proteomes" id="UP000800092"/>
    </source>
</evidence>
<dbReference type="OrthoDB" id="5410365at2759"/>
<protein>
    <submittedName>
        <fullName evidence="1">Uncharacterized protein</fullName>
    </submittedName>
</protein>
<organism evidence="1 2">
    <name type="scientific">Viridothelium virens</name>
    <name type="common">Speckled blister lichen</name>
    <name type="synonym">Trypethelium virens</name>
    <dbReference type="NCBI Taxonomy" id="1048519"/>
    <lineage>
        <taxon>Eukaryota</taxon>
        <taxon>Fungi</taxon>
        <taxon>Dikarya</taxon>
        <taxon>Ascomycota</taxon>
        <taxon>Pezizomycotina</taxon>
        <taxon>Dothideomycetes</taxon>
        <taxon>Dothideomycetes incertae sedis</taxon>
        <taxon>Trypetheliales</taxon>
        <taxon>Trypetheliaceae</taxon>
        <taxon>Viridothelium</taxon>
    </lineage>
</organism>
<name>A0A6A6H722_VIRVR</name>
<accession>A0A6A6H722</accession>